<organism evidence="1 2">
    <name type="scientific">Undibacterium seohonense</name>
    <dbReference type="NCBI Taxonomy" id="1344950"/>
    <lineage>
        <taxon>Bacteria</taxon>
        <taxon>Pseudomonadati</taxon>
        <taxon>Pseudomonadota</taxon>
        <taxon>Betaproteobacteria</taxon>
        <taxon>Burkholderiales</taxon>
        <taxon>Oxalobacteraceae</taxon>
        <taxon>Undibacterium</taxon>
    </lineage>
</organism>
<comment type="caution">
    <text evidence="1">The sequence shown here is derived from an EMBL/GenBank/DDBJ whole genome shotgun (WGS) entry which is preliminary data.</text>
</comment>
<keyword evidence="2" id="KW-1185">Reference proteome</keyword>
<dbReference type="RefSeq" id="WP_186922442.1">
    <property type="nucleotide sequence ID" value="NZ_JACOFW010000007.1"/>
</dbReference>
<gene>
    <name evidence="1" type="ORF">H8K52_08365</name>
</gene>
<protein>
    <submittedName>
        <fullName evidence="1">Uncharacterized protein</fullName>
    </submittedName>
</protein>
<dbReference type="EMBL" id="JACOFW010000007">
    <property type="protein sequence ID" value="MBC3807356.1"/>
    <property type="molecule type" value="Genomic_DNA"/>
</dbReference>
<proteinExistence type="predicted"/>
<name>A0ABR6X3I8_9BURK</name>
<evidence type="ECO:0000313" key="2">
    <source>
        <dbReference type="Proteomes" id="UP000648257"/>
    </source>
</evidence>
<evidence type="ECO:0000313" key="1">
    <source>
        <dbReference type="EMBL" id="MBC3807356.1"/>
    </source>
</evidence>
<accession>A0ABR6X3I8</accession>
<dbReference type="Proteomes" id="UP000648257">
    <property type="component" value="Unassembled WGS sequence"/>
</dbReference>
<reference evidence="1 2" key="1">
    <citation type="submission" date="2020-08" db="EMBL/GenBank/DDBJ databases">
        <title>Novel species isolated from subtropical streams in China.</title>
        <authorList>
            <person name="Lu H."/>
        </authorList>
    </citation>
    <scope>NUCLEOTIDE SEQUENCE [LARGE SCALE GENOMIC DNA]</scope>
    <source>
        <strain evidence="1 2">KACC 16656</strain>
    </source>
</reference>
<sequence>MFTEDDFFAVSKFLKLGVRIQLKNPMGQHPSFSTTFPNPKGGIVKIEATSLYDVEKKLRALLASDIPVKTKLTPFTYLGTNFEGVLYCTKGTNDFVVQETRDLFGMESKAIVRSAEFFIQLLQ</sequence>